<proteinExistence type="predicted"/>
<keyword evidence="1" id="KW-0677">Repeat</keyword>
<feature type="domain" description="SLH" evidence="3">
    <location>
        <begin position="156"/>
        <end position="219"/>
    </location>
</feature>
<accession>A0A2Y9BL49</accession>
<dbReference type="InterPro" id="IPR022409">
    <property type="entry name" value="PKD/Chitinase_dom"/>
</dbReference>
<feature type="domain" description="SLH" evidence="3">
    <location>
        <begin position="92"/>
        <end position="154"/>
    </location>
</feature>
<keyword evidence="5" id="KW-1185">Reference proteome</keyword>
<evidence type="ECO:0000256" key="2">
    <source>
        <dbReference type="SAM" id="MobiDB-lite"/>
    </source>
</evidence>
<dbReference type="InterPro" id="IPR051465">
    <property type="entry name" value="Cell_Envelope_Struct_Comp"/>
</dbReference>
<dbReference type="EMBL" id="QGDL01000017">
    <property type="protein sequence ID" value="PWJ22733.1"/>
    <property type="molecule type" value="Genomic_DNA"/>
</dbReference>
<organism evidence="4 5">
    <name type="scientific">Faecalicatena orotica</name>
    <dbReference type="NCBI Taxonomy" id="1544"/>
    <lineage>
        <taxon>Bacteria</taxon>
        <taxon>Bacillati</taxon>
        <taxon>Bacillota</taxon>
        <taxon>Clostridia</taxon>
        <taxon>Lachnospirales</taxon>
        <taxon>Lachnospiraceae</taxon>
        <taxon>Faecalicatena</taxon>
    </lineage>
</organism>
<sequence>MKTKLNKPIVILLIATLVLTTFVGTAFAVQKWFADAQGHWAEDVINTLTQDGVIAGYPDGLVHPDNIITRSEFSVLVARTMKFKHTQNDVLDIEFTDIINHWAEKDIKALIAEDVIIPTDYSTEFYPNEPITRYEMIRMLVRALGDDLHDENCKCETGFTDIANLTKVQLKYICTAKEYGIANGFPDGTLRPFFNATRAEAFTMLVNKNKAMDKIEQAQADKDKQDKEEQPPKPSGGGSSDGGGSSYNPAPVFSFDLPQASYVGDTMTCSPNSRYVSSVKWTLEKDGVAVSFEKFFDGSLSSNGGTIKAKESGDYTLIATASNSVGKTTTIKDTITIYPVVEVSFKMPQTSYTDREVEIELTTKNLGNGAVKWTIYKDGIVVDTNKVIDGELDNTGGTVFFNAKGKYTVAATVVDGMGKFITVSEDIIIHSKVSVDVSLPQKAYTDKAIALDVYTKNAENLKVDWSLIRNGVDVKVNEHIEGILQDKKNIRFKEKGVYKLTATIVDETGRKYTDSADITVYPVGSAGFYLPEIFHTDNLVMVDTTFTEIGSNKAKWTLKKDGKEISMEQAFDGTLNNNGGSITFKNAGSYTLFVSFTDDGGRTYSYEQDFVVYPIPVVTYTLPKFVHTDTQFSVTTTLENIEGLKIEWLIDNTNGYQDWNTYVDGTLGNNGGDITIKRAGVYELVARITDKTGRVFLFESKEKIEVFPALMFGFDLPRLAYTDTVIDIRTHGNYQVLPVEWTITKNGKSVPFDTVTTGKLNENGGKLRFTEHGKYVLTGTMTDYLDRRFSHSETIQVMPIVEYSFTMPHTIHYGTEFTVAVENAVHTDLYTVGWAMTEDNTAIVFDGNLSNDGGSISISHLGTFVLTATIIDSEGRLFTHSQSITVTNTAPNKPIINIKPTRTVKDSLFLVEIEATAIDPDGDEITLEWDGRTEGDYYSVGNHTVKARAKDIAGAYSEWETITFEIINHAPVVTATATPTRTVQNGKFRVDFSATATDADGDATTLEWDGRMEGDYYSVGTYTMRVRAVDIAGAYSQWQSVTFEIINHAPTITATATPTRTVQDGKFRVDFNATATDADGDATTLEWDGRTTNDYYSVGTHQVRVRAKDIAGAYSEWQMVSFTITNQAPSTPVIARSPNGNSVAPGTAIIINATSTDPDGDAITYIWENRDAQTQTYPLGRNLVRVKAVDEAGAESPWAAIVFFVADSSSGGGMTLTGPDSTINENGLDGATISEFTFTVPPVSGHSGNDYGRVRGYNIHTNQWEQLAYGTTNNGITFNETLTPGTYSRLEFYYYTNHDCMYNKSNITYSVEYFFQ</sequence>
<dbReference type="Proteomes" id="UP000245845">
    <property type="component" value="Unassembled WGS sequence"/>
</dbReference>
<evidence type="ECO:0000313" key="5">
    <source>
        <dbReference type="Proteomes" id="UP000245845"/>
    </source>
</evidence>
<evidence type="ECO:0000313" key="4">
    <source>
        <dbReference type="EMBL" id="PWJ22733.1"/>
    </source>
</evidence>
<gene>
    <name evidence="4" type="ORF">A8806_11773</name>
</gene>
<feature type="region of interest" description="Disordered" evidence="2">
    <location>
        <begin position="218"/>
        <end position="244"/>
    </location>
</feature>
<dbReference type="PANTHER" id="PTHR43308:SF5">
    <property type="entry name" value="S-LAYER PROTEIN _ PEPTIDOGLYCAN ENDO-BETA-N-ACETYLGLUCOSAMINIDASE"/>
    <property type="match status" value="1"/>
</dbReference>
<dbReference type="SUPFAM" id="SSF49299">
    <property type="entry name" value="PKD domain"/>
    <property type="match status" value="2"/>
</dbReference>
<dbReference type="RefSeq" id="WP_109733415.1">
    <property type="nucleotide sequence ID" value="NZ_QGDL01000017.1"/>
</dbReference>
<protein>
    <submittedName>
        <fullName evidence="4">S-layer family protein</fullName>
    </submittedName>
</protein>
<feature type="compositionally biased region" description="Basic and acidic residues" evidence="2">
    <location>
        <begin position="218"/>
        <end position="231"/>
    </location>
</feature>
<name>A0A2Y9BL49_9FIRM</name>
<dbReference type="InterPro" id="IPR001119">
    <property type="entry name" value="SLH_dom"/>
</dbReference>
<reference evidence="4 5" key="1">
    <citation type="submission" date="2018-05" db="EMBL/GenBank/DDBJ databases">
        <title>The Hungate 1000. A catalogue of reference genomes from the rumen microbiome.</title>
        <authorList>
            <person name="Kelly W."/>
        </authorList>
    </citation>
    <scope>NUCLEOTIDE SEQUENCE [LARGE SCALE GENOMIC DNA]</scope>
    <source>
        <strain evidence="4 5">NLAE-zl-C242</strain>
    </source>
</reference>
<evidence type="ECO:0000256" key="1">
    <source>
        <dbReference type="ARBA" id="ARBA00022737"/>
    </source>
</evidence>
<feature type="domain" description="SLH" evidence="3">
    <location>
        <begin position="28"/>
        <end position="91"/>
    </location>
</feature>
<dbReference type="PANTHER" id="PTHR43308">
    <property type="entry name" value="OUTER MEMBRANE PROTEIN ALPHA-RELATED"/>
    <property type="match status" value="1"/>
</dbReference>
<comment type="caution">
    <text evidence="4">The sequence shown here is derived from an EMBL/GenBank/DDBJ whole genome shotgun (WGS) entry which is preliminary data.</text>
</comment>
<dbReference type="SMART" id="SM00089">
    <property type="entry name" value="PKD"/>
    <property type="match status" value="5"/>
</dbReference>
<dbReference type="InterPro" id="IPR013783">
    <property type="entry name" value="Ig-like_fold"/>
</dbReference>
<dbReference type="PROSITE" id="PS51272">
    <property type="entry name" value="SLH"/>
    <property type="match status" value="3"/>
</dbReference>
<dbReference type="Gene3D" id="2.60.40.10">
    <property type="entry name" value="Immunoglobulins"/>
    <property type="match status" value="1"/>
</dbReference>
<dbReference type="Pfam" id="PF00395">
    <property type="entry name" value="SLH"/>
    <property type="match status" value="3"/>
</dbReference>
<dbReference type="InterPro" id="IPR035986">
    <property type="entry name" value="PKD_dom_sf"/>
</dbReference>
<evidence type="ECO:0000259" key="3">
    <source>
        <dbReference type="PROSITE" id="PS51272"/>
    </source>
</evidence>
<dbReference type="OrthoDB" id="1699243at2"/>
<feature type="compositionally biased region" description="Gly residues" evidence="2">
    <location>
        <begin position="235"/>
        <end position="244"/>
    </location>
</feature>